<dbReference type="SUPFAM" id="SSF49764">
    <property type="entry name" value="HSP20-like chaperones"/>
    <property type="match status" value="1"/>
</dbReference>
<comment type="similarity">
    <text evidence="2 3">Belongs to the small heat shock protein (HSP20) family.</text>
</comment>
<dbReference type="Pfam" id="PF00011">
    <property type="entry name" value="HSP20"/>
    <property type="match status" value="1"/>
</dbReference>
<evidence type="ECO:0000256" key="1">
    <source>
        <dbReference type="ARBA" id="ARBA00023016"/>
    </source>
</evidence>
<accession>A0ABD2YSK2</accession>
<dbReference type="InterPro" id="IPR008978">
    <property type="entry name" value="HSP20-like_chaperone"/>
</dbReference>
<dbReference type="InterPro" id="IPR002068">
    <property type="entry name" value="A-crystallin/Hsp20_dom"/>
</dbReference>
<proteinExistence type="inferred from homology"/>
<dbReference type="PROSITE" id="PS01031">
    <property type="entry name" value="SHSP"/>
    <property type="match status" value="1"/>
</dbReference>
<evidence type="ECO:0000256" key="2">
    <source>
        <dbReference type="PROSITE-ProRule" id="PRU00285"/>
    </source>
</evidence>
<evidence type="ECO:0000313" key="6">
    <source>
        <dbReference type="EMBL" id="KAL3509049.1"/>
    </source>
</evidence>
<dbReference type="AlphaFoldDB" id="A0ABD2YSK2"/>
<feature type="compositionally biased region" description="Basic and acidic residues" evidence="4">
    <location>
        <begin position="141"/>
        <end position="150"/>
    </location>
</feature>
<dbReference type="EMBL" id="JBJUIK010000012">
    <property type="protein sequence ID" value="KAL3509049.1"/>
    <property type="molecule type" value="Genomic_DNA"/>
</dbReference>
<dbReference type="InterPro" id="IPR031107">
    <property type="entry name" value="Small_HSP"/>
</dbReference>
<dbReference type="CDD" id="cd06464">
    <property type="entry name" value="ACD_sHsps-like"/>
    <property type="match status" value="1"/>
</dbReference>
<dbReference type="Proteomes" id="UP001630127">
    <property type="component" value="Unassembled WGS sequence"/>
</dbReference>
<evidence type="ECO:0000259" key="5">
    <source>
        <dbReference type="PROSITE" id="PS01031"/>
    </source>
</evidence>
<keyword evidence="1" id="KW-0346">Stress response</keyword>
<reference evidence="6 7" key="1">
    <citation type="submission" date="2024-11" db="EMBL/GenBank/DDBJ databases">
        <title>A near-complete genome assembly of Cinchona calisaya.</title>
        <authorList>
            <person name="Lian D.C."/>
            <person name="Zhao X.W."/>
            <person name="Wei L."/>
        </authorList>
    </citation>
    <scope>NUCLEOTIDE SEQUENCE [LARGE SCALE GENOMIC DNA]</scope>
    <source>
        <tissue evidence="6">Nenye</tissue>
    </source>
</reference>
<evidence type="ECO:0000313" key="7">
    <source>
        <dbReference type="Proteomes" id="UP001630127"/>
    </source>
</evidence>
<dbReference type="PANTHER" id="PTHR11527">
    <property type="entry name" value="HEAT-SHOCK PROTEIN 20 FAMILY MEMBER"/>
    <property type="match status" value="1"/>
</dbReference>
<organism evidence="6 7">
    <name type="scientific">Cinchona calisaya</name>
    <dbReference type="NCBI Taxonomy" id="153742"/>
    <lineage>
        <taxon>Eukaryota</taxon>
        <taxon>Viridiplantae</taxon>
        <taxon>Streptophyta</taxon>
        <taxon>Embryophyta</taxon>
        <taxon>Tracheophyta</taxon>
        <taxon>Spermatophyta</taxon>
        <taxon>Magnoliopsida</taxon>
        <taxon>eudicotyledons</taxon>
        <taxon>Gunneridae</taxon>
        <taxon>Pentapetalae</taxon>
        <taxon>asterids</taxon>
        <taxon>lamiids</taxon>
        <taxon>Gentianales</taxon>
        <taxon>Rubiaceae</taxon>
        <taxon>Cinchonoideae</taxon>
        <taxon>Cinchoneae</taxon>
        <taxon>Cinchona</taxon>
    </lineage>
</organism>
<evidence type="ECO:0000256" key="4">
    <source>
        <dbReference type="SAM" id="MobiDB-lite"/>
    </source>
</evidence>
<dbReference type="Gene3D" id="2.60.40.790">
    <property type="match status" value="1"/>
</dbReference>
<evidence type="ECO:0000256" key="3">
    <source>
        <dbReference type="RuleBase" id="RU003616"/>
    </source>
</evidence>
<keyword evidence="7" id="KW-1185">Reference proteome</keyword>
<comment type="caution">
    <text evidence="6">The sequence shown here is derived from an EMBL/GenBank/DDBJ whole genome shotgun (WGS) entry which is preliminary data.</text>
</comment>
<sequence length="281" mass="31281">MENQAVRRRVNIIASHLSAHEDLSATATHLFPMSCSNSLNSVIQRCDSRMSFARQISSSQACFMRQVSNEQGQGSYGQSTVNSKYTGTANEGLHAYEAPMFSRPSTIKPSVHNIGELQPQQPCNYHQPLPDPLTFAQPSRSDPHSELKESKQASKFNVGFGLKRPDVHNTEFEWLPKMDVAESGCNYVITIELPGVSASNIRVEIKKQNLRVAGYRSIDWWKVANCSIDSISAYHRKEIAQGPYEIVWPLPDNVNKDNISAELVDGLLLISIPKVSEAYSS</sequence>
<gene>
    <name evidence="6" type="ORF">ACH5RR_028450</name>
</gene>
<feature type="domain" description="SHSP" evidence="5">
    <location>
        <begin position="169"/>
        <end position="281"/>
    </location>
</feature>
<name>A0ABD2YSK2_9GENT</name>
<feature type="region of interest" description="Disordered" evidence="4">
    <location>
        <begin position="125"/>
        <end position="150"/>
    </location>
</feature>
<protein>
    <recommendedName>
        <fullName evidence="5">SHSP domain-containing protein</fullName>
    </recommendedName>
</protein>